<protein>
    <submittedName>
        <fullName evidence="1">Phosphopantetheinyl transferase related enzyme</fullName>
    </submittedName>
</protein>
<accession>Q5QXD8</accession>
<dbReference type="Proteomes" id="UP000001171">
    <property type="component" value="Chromosome"/>
</dbReference>
<dbReference type="SUPFAM" id="SSF56214">
    <property type="entry name" value="4'-phosphopantetheinyl transferase"/>
    <property type="match status" value="2"/>
</dbReference>
<evidence type="ECO:0000313" key="1">
    <source>
        <dbReference type="EMBL" id="AAV80967.1"/>
    </source>
</evidence>
<dbReference type="KEGG" id="ilo:IL0124"/>
<keyword evidence="2" id="KW-1185">Reference proteome</keyword>
<dbReference type="Gene3D" id="3.90.470.20">
    <property type="entry name" value="4'-phosphopantetheinyl transferase domain"/>
    <property type="match status" value="1"/>
</dbReference>
<dbReference type="STRING" id="283942.IL0124"/>
<organism evidence="1 2">
    <name type="scientific">Idiomarina loihiensis (strain ATCC BAA-735 / DSM 15497 / L2-TR)</name>
    <dbReference type="NCBI Taxonomy" id="283942"/>
    <lineage>
        <taxon>Bacteria</taxon>
        <taxon>Pseudomonadati</taxon>
        <taxon>Pseudomonadota</taxon>
        <taxon>Gammaproteobacteria</taxon>
        <taxon>Alteromonadales</taxon>
        <taxon>Idiomarinaceae</taxon>
        <taxon>Idiomarina</taxon>
    </lineage>
</organism>
<dbReference type="GO" id="GO:0008897">
    <property type="term" value="F:holo-[acyl-carrier-protein] synthase activity"/>
    <property type="evidence" value="ECO:0007669"/>
    <property type="project" value="InterPro"/>
</dbReference>
<dbReference type="eggNOG" id="COG2091">
    <property type="taxonomic scope" value="Bacteria"/>
</dbReference>
<dbReference type="GO" id="GO:0000287">
    <property type="term" value="F:magnesium ion binding"/>
    <property type="evidence" value="ECO:0007669"/>
    <property type="project" value="InterPro"/>
</dbReference>
<keyword evidence="1" id="KW-0808">Transferase</keyword>
<name>Q5QXD8_IDILO</name>
<dbReference type="AlphaFoldDB" id="Q5QXD8"/>
<proteinExistence type="predicted"/>
<dbReference type="HOGENOM" id="CLU_096409_0_0_6"/>
<gene>
    <name evidence="1" type="ordered locus">IL0124</name>
</gene>
<dbReference type="OrthoDB" id="6240858at2"/>
<dbReference type="EMBL" id="AE017340">
    <property type="protein sequence ID" value="AAV80967.1"/>
    <property type="molecule type" value="Genomic_DNA"/>
</dbReference>
<evidence type="ECO:0000313" key="2">
    <source>
        <dbReference type="Proteomes" id="UP000001171"/>
    </source>
</evidence>
<dbReference type="InterPro" id="IPR037143">
    <property type="entry name" value="4-PPantetheinyl_Trfase_dom_sf"/>
</dbReference>
<sequence length="185" mass="20921">MVIGYRLYNEAASKKQVSAAAKDLLLRLVKKYWPATEPQRISIENSDSGAPLLNVDGCPVYCSLSHKSGCIAAAYSTTSTIGIDLENVHTRKDYHRIRDYYKDGFLAGSTLTKSDFFHHWTLAEAFAKASGVPLLSVLERPLHRQKHSAKYFQIEPFLLCAYQSDSSEREDAVLLYQLDNDNQWQ</sequence>
<reference evidence="1 2" key="1">
    <citation type="journal article" date="2004" name="Proc. Natl. Acad. Sci. U.S.A.">
        <title>Genome sequence of the deep-sea gamma-proteobacterium Idiomarina loihiensis reveals amino acid fermentation as a source of carbon and energy.</title>
        <authorList>
            <person name="Hou S."/>
            <person name="Saw J.H."/>
            <person name="Lee K.S."/>
            <person name="Freitas T.A."/>
            <person name="Belisle C."/>
            <person name="Kawarabayasi Y."/>
            <person name="Donachie S.P."/>
            <person name="Pikina A."/>
            <person name="Galperin M.Y."/>
            <person name="Koonin E.V."/>
            <person name="Makarova K.S."/>
            <person name="Omelchenko M.V."/>
            <person name="Sorokin A."/>
            <person name="Wolf Y.I."/>
            <person name="Li Q.X."/>
            <person name="Keum Y.S."/>
            <person name="Campbell S."/>
            <person name="Denery J."/>
            <person name="Aizawa S."/>
            <person name="Shibata S."/>
            <person name="Malahoff A."/>
            <person name="Alam M."/>
        </authorList>
    </citation>
    <scope>NUCLEOTIDE SEQUENCE [LARGE SCALE GENOMIC DNA]</scope>
    <source>
        <strain evidence="2">ATCC BAA-735 / DSM 15497 / L2-TR</strain>
    </source>
</reference>